<organism evidence="1 2">
    <name type="scientific">Leersia perrieri</name>
    <dbReference type="NCBI Taxonomy" id="77586"/>
    <lineage>
        <taxon>Eukaryota</taxon>
        <taxon>Viridiplantae</taxon>
        <taxon>Streptophyta</taxon>
        <taxon>Embryophyta</taxon>
        <taxon>Tracheophyta</taxon>
        <taxon>Spermatophyta</taxon>
        <taxon>Magnoliopsida</taxon>
        <taxon>Liliopsida</taxon>
        <taxon>Poales</taxon>
        <taxon>Poaceae</taxon>
        <taxon>BOP clade</taxon>
        <taxon>Oryzoideae</taxon>
        <taxon>Oryzeae</taxon>
        <taxon>Oryzinae</taxon>
        <taxon>Leersia</taxon>
    </lineage>
</organism>
<sequence>MVSPSSSGGNISRAAELRIGMHTVPFPTSNRYFVDGTVNAAPPWNVNTRSGASLTFACWKQRSKGFSGFAAGEPRAEVTTFLRTWYAPSARILNGLKVSSRTVMPLDVVKIATSPALIPSSWTM</sequence>
<dbReference type="Proteomes" id="UP000032180">
    <property type="component" value="Chromosome 10"/>
</dbReference>
<name>A0A0D9XLY5_9ORYZ</name>
<keyword evidence="2" id="KW-1185">Reference proteome</keyword>
<reference evidence="1 2" key="1">
    <citation type="submission" date="2012-08" db="EMBL/GenBank/DDBJ databases">
        <title>Oryza genome evolution.</title>
        <authorList>
            <person name="Wing R.A."/>
        </authorList>
    </citation>
    <scope>NUCLEOTIDE SEQUENCE</scope>
</reference>
<accession>A0A0D9XLY5</accession>
<evidence type="ECO:0000313" key="1">
    <source>
        <dbReference type="EnsemblPlants" id="LPERR10G13070.1"/>
    </source>
</evidence>
<dbReference type="HOGENOM" id="CLU_2007192_0_0_1"/>
<protein>
    <submittedName>
        <fullName evidence="1">Uncharacterized protein</fullName>
    </submittedName>
</protein>
<dbReference type="AlphaFoldDB" id="A0A0D9XLY5"/>
<dbReference type="Gramene" id="LPERR10G13070.1">
    <property type="protein sequence ID" value="LPERR10G13070.1"/>
    <property type="gene ID" value="LPERR10G13070"/>
</dbReference>
<proteinExistence type="predicted"/>
<reference evidence="2" key="2">
    <citation type="submission" date="2013-12" db="EMBL/GenBank/DDBJ databases">
        <authorList>
            <person name="Yu Y."/>
            <person name="Lee S."/>
            <person name="de Baynast K."/>
            <person name="Wissotski M."/>
            <person name="Liu L."/>
            <person name="Talag J."/>
            <person name="Goicoechea J."/>
            <person name="Angelova A."/>
            <person name="Jetty R."/>
            <person name="Kudrna D."/>
            <person name="Golser W."/>
            <person name="Rivera L."/>
            <person name="Zhang J."/>
            <person name="Wing R."/>
        </authorList>
    </citation>
    <scope>NUCLEOTIDE SEQUENCE</scope>
</reference>
<evidence type="ECO:0000313" key="2">
    <source>
        <dbReference type="Proteomes" id="UP000032180"/>
    </source>
</evidence>
<dbReference type="EnsemblPlants" id="LPERR10G13070.1">
    <property type="protein sequence ID" value="LPERR10G13070.1"/>
    <property type="gene ID" value="LPERR10G13070"/>
</dbReference>
<reference evidence="1" key="3">
    <citation type="submission" date="2015-04" db="UniProtKB">
        <authorList>
            <consortium name="EnsemblPlants"/>
        </authorList>
    </citation>
    <scope>IDENTIFICATION</scope>
</reference>